<dbReference type="RefSeq" id="WP_075277618.1">
    <property type="nucleotide sequence ID" value="NZ_CP016908.1"/>
</dbReference>
<dbReference type="Proteomes" id="UP000185544">
    <property type="component" value="Chromosome"/>
</dbReference>
<dbReference type="PROSITE" id="PS51085">
    <property type="entry name" value="2FE2S_FER_2"/>
    <property type="match status" value="1"/>
</dbReference>
<evidence type="ECO:0000313" key="2">
    <source>
        <dbReference type="EMBL" id="APS00918.1"/>
    </source>
</evidence>
<reference evidence="2 3" key="1">
    <citation type="submission" date="2016-08" db="EMBL/GenBank/DDBJ databases">
        <title>Identification and validation of antigenic proteins from Pajaroellobacter abortibovis using de-novo genome sequence assembly and reverse vaccinology.</title>
        <authorList>
            <person name="Welly B.T."/>
            <person name="Miller M.R."/>
            <person name="Stott J.L."/>
            <person name="Blanchard M.T."/>
            <person name="Islas-Trejo A.D."/>
            <person name="O'Rourke S.M."/>
            <person name="Young A.E."/>
            <person name="Medrano J.F."/>
            <person name="Van Eenennaam A.L."/>
        </authorList>
    </citation>
    <scope>NUCLEOTIDE SEQUENCE [LARGE SCALE GENOMIC DNA]</scope>
    <source>
        <strain evidence="2 3">BTF92-0548A/99-0131</strain>
    </source>
</reference>
<dbReference type="STRING" id="1882918.BCY86_06015"/>
<evidence type="ECO:0000259" key="1">
    <source>
        <dbReference type="PROSITE" id="PS51085"/>
    </source>
</evidence>
<dbReference type="InterPro" id="IPR006058">
    <property type="entry name" value="2Fe2S_fd_BS"/>
</dbReference>
<accession>A0A1L6MZT7</accession>
<dbReference type="EMBL" id="CP016908">
    <property type="protein sequence ID" value="APS00918.1"/>
    <property type="molecule type" value="Genomic_DNA"/>
</dbReference>
<evidence type="ECO:0000313" key="3">
    <source>
        <dbReference type="Proteomes" id="UP000185544"/>
    </source>
</evidence>
<dbReference type="GO" id="GO:0051537">
    <property type="term" value="F:2 iron, 2 sulfur cluster binding"/>
    <property type="evidence" value="ECO:0007669"/>
    <property type="project" value="InterPro"/>
</dbReference>
<dbReference type="InterPro" id="IPR012675">
    <property type="entry name" value="Beta-grasp_dom_sf"/>
</dbReference>
<proteinExistence type="predicted"/>
<feature type="domain" description="2Fe-2S ferredoxin-type" evidence="1">
    <location>
        <begin position="2"/>
        <end position="99"/>
    </location>
</feature>
<name>A0A1L6MZT7_9BACT</name>
<dbReference type="KEGG" id="pabo:BCY86_06015"/>
<dbReference type="Gene3D" id="3.10.20.30">
    <property type="match status" value="1"/>
</dbReference>
<dbReference type="InterPro" id="IPR036010">
    <property type="entry name" value="2Fe-2S_ferredoxin-like_sf"/>
</dbReference>
<dbReference type="OrthoDB" id="9786134at2"/>
<organism evidence="2 3">
    <name type="scientific">Pajaroellobacter abortibovis</name>
    <dbReference type="NCBI Taxonomy" id="1882918"/>
    <lineage>
        <taxon>Bacteria</taxon>
        <taxon>Pseudomonadati</taxon>
        <taxon>Myxococcota</taxon>
        <taxon>Polyangia</taxon>
        <taxon>Polyangiales</taxon>
        <taxon>Polyangiaceae</taxon>
    </lineage>
</organism>
<protein>
    <recommendedName>
        <fullName evidence="1">2Fe-2S ferredoxin-type domain-containing protein</fullName>
    </recommendedName>
</protein>
<dbReference type="Pfam" id="PF00111">
    <property type="entry name" value="Fer2"/>
    <property type="match status" value="1"/>
</dbReference>
<dbReference type="PROSITE" id="PS00197">
    <property type="entry name" value="2FE2S_FER_1"/>
    <property type="match status" value="1"/>
</dbReference>
<dbReference type="CDD" id="cd00207">
    <property type="entry name" value="fer2"/>
    <property type="match status" value="1"/>
</dbReference>
<sequence>MPHVTIVASDVLPLAIEAPEGGRLMDLCDEHRASVPFSCRAASCGICRVSVLEGFDQLLPPSKQEQDLLDIFDALPNHRLACCIEIMPGNNAVCIQPIVEEIKL</sequence>
<dbReference type="AlphaFoldDB" id="A0A1L6MZT7"/>
<dbReference type="InterPro" id="IPR001041">
    <property type="entry name" value="2Fe-2S_ferredoxin-type"/>
</dbReference>
<dbReference type="SUPFAM" id="SSF54292">
    <property type="entry name" value="2Fe-2S ferredoxin-like"/>
    <property type="match status" value="1"/>
</dbReference>
<keyword evidence="3" id="KW-1185">Reference proteome</keyword>
<gene>
    <name evidence="2" type="ORF">BCY86_06015</name>
</gene>